<gene>
    <name evidence="1" type="ORF">FAZ78_17625</name>
</gene>
<dbReference type="AlphaFoldDB" id="A0A4V5NNH3"/>
<sequence length="68" mass="7137">MRDLAAPDHIAEARRTIAAIGQYSDAQVIDACRTLMAHDPATYSGLRGLIAFLGASRGPALPGRPPPP</sequence>
<proteinExistence type="predicted"/>
<feature type="non-terminal residue" evidence="1">
    <location>
        <position position="68"/>
    </location>
</feature>
<comment type="caution">
    <text evidence="1">The sequence shown here is derived from an EMBL/GenBank/DDBJ whole genome shotgun (WGS) entry which is preliminary data.</text>
</comment>
<accession>A0A4V5NNH3</accession>
<name>A0A4V5NNH3_9RHOB</name>
<organism evidence="1 2">
    <name type="scientific">Cereibacter changlensis</name>
    <dbReference type="NCBI Taxonomy" id="402884"/>
    <lineage>
        <taxon>Bacteria</taxon>
        <taxon>Pseudomonadati</taxon>
        <taxon>Pseudomonadota</taxon>
        <taxon>Alphaproteobacteria</taxon>
        <taxon>Rhodobacterales</taxon>
        <taxon>Paracoccaceae</taxon>
        <taxon>Cereibacter</taxon>
    </lineage>
</organism>
<dbReference type="RefSeq" id="WP_136793732.1">
    <property type="nucleotide sequence ID" value="NZ_SWAU01000204.1"/>
</dbReference>
<reference evidence="1 2" key="1">
    <citation type="submission" date="2019-04" db="EMBL/GenBank/DDBJ databases">
        <title>Crypto-aerobic microbial life in anoxic (sulfidic) marine sediments.</title>
        <authorList>
            <person name="Bhattacharya S."/>
            <person name="Roy C."/>
            <person name="Mondal N."/>
            <person name="Sarkar J."/>
            <person name="Mandal S."/>
            <person name="Rameez M.J."/>
            <person name="Ghosh W."/>
        </authorList>
    </citation>
    <scope>NUCLEOTIDE SEQUENCE [LARGE SCALE GENOMIC DNA]</scope>
    <source>
        <strain evidence="1 2">SBBC</strain>
    </source>
</reference>
<dbReference type="Proteomes" id="UP000306340">
    <property type="component" value="Unassembled WGS sequence"/>
</dbReference>
<protein>
    <submittedName>
        <fullName evidence="1">Uncharacterized protein</fullName>
    </submittedName>
</protein>
<evidence type="ECO:0000313" key="1">
    <source>
        <dbReference type="EMBL" id="TKA95297.1"/>
    </source>
</evidence>
<dbReference type="EMBL" id="SWAU01000204">
    <property type="protein sequence ID" value="TKA95297.1"/>
    <property type="molecule type" value="Genomic_DNA"/>
</dbReference>
<evidence type="ECO:0000313" key="2">
    <source>
        <dbReference type="Proteomes" id="UP000306340"/>
    </source>
</evidence>